<evidence type="ECO:0000313" key="2">
    <source>
        <dbReference type="Proteomes" id="UP000204031"/>
    </source>
</evidence>
<dbReference type="RefSeq" id="YP_007674199.1">
    <property type="nucleotide sequence ID" value="NC_020848.1"/>
</dbReference>
<name>M4SM91_9CAUD</name>
<accession>M4SM91</accession>
<organism evidence="1 2">
    <name type="scientific">Vibrio phage VBP47</name>
    <dbReference type="NCBI Taxonomy" id="754073"/>
    <lineage>
        <taxon>Viruses</taxon>
        <taxon>Duplodnaviria</taxon>
        <taxon>Heunggongvirae</taxon>
        <taxon>Uroviricota</taxon>
        <taxon>Caudoviricetes</taxon>
        <taxon>Schitoviridae</taxon>
        <taxon>Fuhrmanvirinae</taxon>
        <taxon>Stoningtonvirus</taxon>
        <taxon>Stoningtonvirus VBP47</taxon>
    </lineage>
</organism>
<proteinExistence type="predicted"/>
<dbReference type="Proteomes" id="UP000204031">
    <property type="component" value="Segment"/>
</dbReference>
<evidence type="ECO:0000313" key="1">
    <source>
        <dbReference type="EMBL" id="AGH57128.1"/>
    </source>
</evidence>
<reference evidence="1 2" key="1">
    <citation type="submission" date="2010-11" db="EMBL/GenBank/DDBJ databases">
        <title>The Genome Sequence of Vibrio phage VBP47.</title>
        <authorList>
            <consortium name="The Broad Institute Genome Sequencing Platform"/>
            <person name="Henn M.R."/>
            <person name="Wharam S."/>
            <person name="Gilg I."/>
            <person name="Martinez Martinez J."/>
            <person name="Wilson W."/>
            <person name="Levin J."/>
            <person name="Malboeuf C."/>
            <person name="Casali M."/>
            <person name="Russ C."/>
            <person name="Lennon N."/>
            <person name="Chapman S.B."/>
            <person name="Erlich R."/>
            <person name="Young S.K."/>
            <person name="Yandava C."/>
            <person name="Zeng Q."/>
            <person name="Fitzgerald M.F."/>
            <person name="Alvarado L."/>
            <person name="Anderson S."/>
            <person name="Berlin A."/>
            <person name="Chen Z."/>
            <person name="Freedman E."/>
            <person name="Gellesch M."/>
            <person name="Goldberg J."/>
            <person name="Green L."/>
            <person name="Griggs A."/>
            <person name="Gujja S."/>
            <person name="Heilman E."/>
            <person name="Heiman D."/>
            <person name="Hollinger A."/>
            <person name="Howarth C."/>
            <person name="Larson L."/>
            <person name="Mehta T."/>
            <person name="Neiman D."/>
            <person name="Pearson M."/>
            <person name="Roberts A."/>
            <person name="Ryan E."/>
            <person name="Saif S."/>
            <person name="Shea T."/>
            <person name="Shenoy N."/>
            <person name="Sisk P."/>
            <person name="Stolte C."/>
            <person name="Sykes S."/>
            <person name="White J."/>
            <person name="Haas B."/>
            <person name="Nusbaum C."/>
            <person name="Birren B."/>
        </authorList>
    </citation>
    <scope>NUCLEOTIDE SEQUENCE [LARGE SCALE GENOMIC DNA]</scope>
    <source>
        <strain evidence="1 2">VBP47</strain>
    </source>
</reference>
<gene>
    <name evidence="1" type="ORF">VPNG_00104</name>
</gene>
<dbReference type="KEGG" id="vg:15010731"/>
<sequence length="73" mass="8866">MIRITKIVEKFDHHMEREYTSQWYEILEDAEVNSIVGFYINYYSKTTHYTPGQLARRLLNRHKVKRMEAMLDG</sequence>
<keyword evidence="2" id="KW-1185">Reference proteome</keyword>
<dbReference type="EMBL" id="HQ634194">
    <property type="protein sequence ID" value="AGH57128.1"/>
    <property type="molecule type" value="Genomic_DNA"/>
</dbReference>
<dbReference type="GeneID" id="15010731"/>
<protein>
    <submittedName>
        <fullName evidence="1">Uncharacterized protein</fullName>
    </submittedName>
</protein>